<protein>
    <submittedName>
        <fullName evidence="1">Uncharacterized protein</fullName>
    </submittedName>
</protein>
<evidence type="ECO:0000313" key="1">
    <source>
        <dbReference type="EMBL" id="ENN75751.1"/>
    </source>
</evidence>
<sequence length="39" mass="4129">MSSKAFSTKILPTDWVATAPSPLWTLQGTNSSRVSTGTC</sequence>
<dbReference type="HOGENOM" id="CLU_3320543_0_0_1"/>
<dbReference type="AlphaFoldDB" id="N6U532"/>
<organism evidence="1">
    <name type="scientific">Dendroctonus ponderosae</name>
    <name type="common">Mountain pine beetle</name>
    <dbReference type="NCBI Taxonomy" id="77166"/>
    <lineage>
        <taxon>Eukaryota</taxon>
        <taxon>Metazoa</taxon>
        <taxon>Ecdysozoa</taxon>
        <taxon>Arthropoda</taxon>
        <taxon>Hexapoda</taxon>
        <taxon>Insecta</taxon>
        <taxon>Pterygota</taxon>
        <taxon>Neoptera</taxon>
        <taxon>Endopterygota</taxon>
        <taxon>Coleoptera</taxon>
        <taxon>Polyphaga</taxon>
        <taxon>Cucujiformia</taxon>
        <taxon>Curculionidae</taxon>
        <taxon>Scolytinae</taxon>
        <taxon>Dendroctonus</taxon>
    </lineage>
</organism>
<name>N6U532_DENPD</name>
<reference evidence="1" key="1">
    <citation type="journal article" date="2013" name="Genome Biol.">
        <title>Draft genome of the mountain pine beetle, Dendroctonus ponderosae Hopkins, a major forest pest.</title>
        <authorList>
            <person name="Keeling C.I."/>
            <person name="Yuen M.M."/>
            <person name="Liao N.Y."/>
            <person name="Docking T.R."/>
            <person name="Chan S.K."/>
            <person name="Taylor G.A."/>
            <person name="Palmquist D.L."/>
            <person name="Jackman S.D."/>
            <person name="Nguyen A."/>
            <person name="Li M."/>
            <person name="Henderson H."/>
            <person name="Janes J.K."/>
            <person name="Zhao Y."/>
            <person name="Pandoh P."/>
            <person name="Moore R."/>
            <person name="Sperling F.A."/>
            <person name="Huber D.P."/>
            <person name="Birol I."/>
            <person name="Jones S.J."/>
            <person name="Bohlmann J."/>
        </authorList>
    </citation>
    <scope>NUCLEOTIDE SEQUENCE</scope>
</reference>
<dbReference type="EMBL" id="KB741002">
    <property type="protein sequence ID" value="ENN75751.1"/>
    <property type="molecule type" value="Genomic_DNA"/>
</dbReference>
<accession>N6U532</accession>
<gene>
    <name evidence="1" type="ORF">YQE_07711</name>
</gene>
<feature type="non-terminal residue" evidence="1">
    <location>
        <position position="1"/>
    </location>
</feature>
<proteinExistence type="predicted"/>